<keyword evidence="1" id="KW-0812">Transmembrane</keyword>
<evidence type="ECO:0000256" key="1">
    <source>
        <dbReference type="SAM" id="Phobius"/>
    </source>
</evidence>
<protein>
    <submittedName>
        <fullName evidence="2">Uncharacterized protein</fullName>
    </submittedName>
</protein>
<proteinExistence type="predicted"/>
<name>A0A835T5J4_CHLIN</name>
<feature type="transmembrane region" description="Helical" evidence="1">
    <location>
        <begin position="122"/>
        <end position="147"/>
    </location>
</feature>
<evidence type="ECO:0000313" key="2">
    <source>
        <dbReference type="EMBL" id="KAG2437806.1"/>
    </source>
</evidence>
<feature type="transmembrane region" description="Helical" evidence="1">
    <location>
        <begin position="12"/>
        <end position="33"/>
    </location>
</feature>
<dbReference type="AlphaFoldDB" id="A0A835T5J4"/>
<evidence type="ECO:0000313" key="3">
    <source>
        <dbReference type="Proteomes" id="UP000650467"/>
    </source>
</evidence>
<keyword evidence="1" id="KW-0472">Membrane</keyword>
<keyword evidence="1" id="KW-1133">Transmembrane helix</keyword>
<accession>A0A835T5J4</accession>
<sequence>MGLNAQFKGLSYTTAVLAILGLAPMAVFLGGVAKATTELDGKIIKQAEVMLEWYIVAGQIVYMIAIAVVGFASQLRRCDSLFGNFLAVNTFLLIYRATIRINQAQALVDDGVYVSEWLKLPYVRAIAAGQVSCAAWNFLLVIFLGVAGSTPEPTD</sequence>
<dbReference type="OrthoDB" id="537643at2759"/>
<comment type="caution">
    <text evidence="2">The sequence shown here is derived from an EMBL/GenBank/DDBJ whole genome shotgun (WGS) entry which is preliminary data.</text>
</comment>
<gene>
    <name evidence="2" type="ORF">HXX76_005426</name>
</gene>
<dbReference type="Proteomes" id="UP000650467">
    <property type="component" value="Unassembled WGS sequence"/>
</dbReference>
<dbReference type="EMBL" id="JAEHOC010000010">
    <property type="protein sequence ID" value="KAG2437806.1"/>
    <property type="molecule type" value="Genomic_DNA"/>
</dbReference>
<organism evidence="2 3">
    <name type="scientific">Chlamydomonas incerta</name>
    <dbReference type="NCBI Taxonomy" id="51695"/>
    <lineage>
        <taxon>Eukaryota</taxon>
        <taxon>Viridiplantae</taxon>
        <taxon>Chlorophyta</taxon>
        <taxon>core chlorophytes</taxon>
        <taxon>Chlorophyceae</taxon>
        <taxon>CS clade</taxon>
        <taxon>Chlamydomonadales</taxon>
        <taxon>Chlamydomonadaceae</taxon>
        <taxon>Chlamydomonas</taxon>
    </lineage>
</organism>
<feature type="transmembrane region" description="Helical" evidence="1">
    <location>
        <begin position="53"/>
        <end position="72"/>
    </location>
</feature>
<reference evidence="2" key="1">
    <citation type="journal article" date="2020" name="bioRxiv">
        <title>Comparative genomics of Chlamydomonas.</title>
        <authorList>
            <person name="Craig R.J."/>
            <person name="Hasan A.R."/>
            <person name="Ness R.W."/>
            <person name="Keightley P.D."/>
        </authorList>
    </citation>
    <scope>NUCLEOTIDE SEQUENCE</scope>
    <source>
        <strain evidence="2">SAG 7.73</strain>
    </source>
</reference>
<keyword evidence="3" id="KW-1185">Reference proteome</keyword>